<accession>A0A133V020</accession>
<sequence length="167" mass="18394">MSLGKVLATFICLWLAWILFTGSLGFQELAVGAICAGLVSGVSYELFSRGPVSEKLDPRKWGYLIAYVPAYVWAEVKAHLNVAYRILHPSLPIKPAIVRLPSGLRSDVGLTTLANSITMTPGTLSVDVDEEESELYVHWITAESLDDKEVQEKIGRPFEKFLKEGLG</sequence>
<keyword evidence="3" id="KW-0812">Transmembrane</keyword>
<organism evidence="6 7">
    <name type="scientific">candidate division MSBL1 archaeon SCGC-AAA261C02</name>
    <dbReference type="NCBI Taxonomy" id="1698272"/>
    <lineage>
        <taxon>Archaea</taxon>
        <taxon>Methanobacteriati</taxon>
        <taxon>Methanobacteriota</taxon>
        <taxon>candidate division MSBL1</taxon>
    </lineage>
</organism>
<comment type="subcellular location">
    <subcellularLocation>
        <location evidence="1">Cell membrane</location>
        <topology evidence="1">Multi-pass membrane protein</topology>
    </subcellularLocation>
</comment>
<keyword evidence="7" id="KW-1185">Reference proteome</keyword>
<name>A0A133V020_9EURY</name>
<dbReference type="PIRSF" id="PIRSF019239">
    <property type="entry name" value="MrpE"/>
    <property type="match status" value="1"/>
</dbReference>
<gene>
    <name evidence="6" type="ORF">AKJ42_02470</name>
</gene>
<reference evidence="6 7" key="1">
    <citation type="journal article" date="2016" name="Sci. Rep.">
        <title>Metabolic traits of an uncultured archaeal lineage -MSBL1- from brine pools of the Red Sea.</title>
        <authorList>
            <person name="Mwirichia R."/>
            <person name="Alam I."/>
            <person name="Rashid M."/>
            <person name="Vinu M."/>
            <person name="Ba-Alawi W."/>
            <person name="Anthony Kamau A."/>
            <person name="Kamanda Ngugi D."/>
            <person name="Goker M."/>
            <person name="Klenk H.P."/>
            <person name="Bajic V."/>
            <person name="Stingl U."/>
        </authorList>
    </citation>
    <scope>NUCLEOTIDE SEQUENCE [LARGE SCALE GENOMIC DNA]</scope>
    <source>
        <strain evidence="6">SCGC-AAA261C02</strain>
    </source>
</reference>
<dbReference type="Proteomes" id="UP000070520">
    <property type="component" value="Unassembled WGS sequence"/>
</dbReference>
<evidence type="ECO:0000256" key="3">
    <source>
        <dbReference type="ARBA" id="ARBA00022692"/>
    </source>
</evidence>
<keyword evidence="5" id="KW-0472">Membrane</keyword>
<evidence type="ECO:0000256" key="2">
    <source>
        <dbReference type="ARBA" id="ARBA00022475"/>
    </source>
</evidence>
<keyword evidence="2" id="KW-1003">Cell membrane</keyword>
<evidence type="ECO:0008006" key="8">
    <source>
        <dbReference type="Google" id="ProtNLM"/>
    </source>
</evidence>
<evidence type="ECO:0000256" key="1">
    <source>
        <dbReference type="ARBA" id="ARBA00004651"/>
    </source>
</evidence>
<dbReference type="Pfam" id="PF01899">
    <property type="entry name" value="MNHE"/>
    <property type="match status" value="1"/>
</dbReference>
<comment type="caution">
    <text evidence="6">The sequence shown here is derived from an EMBL/GenBank/DDBJ whole genome shotgun (WGS) entry which is preliminary data.</text>
</comment>
<protein>
    <recommendedName>
        <fullName evidence="8">Cation:proton antiporter</fullName>
    </recommendedName>
</protein>
<evidence type="ECO:0000313" key="6">
    <source>
        <dbReference type="EMBL" id="KXA99782.1"/>
    </source>
</evidence>
<evidence type="ECO:0000313" key="7">
    <source>
        <dbReference type="Proteomes" id="UP000070520"/>
    </source>
</evidence>
<dbReference type="GO" id="GO:0005886">
    <property type="term" value="C:plasma membrane"/>
    <property type="evidence" value="ECO:0007669"/>
    <property type="project" value="UniProtKB-SubCell"/>
</dbReference>
<dbReference type="InterPro" id="IPR002758">
    <property type="entry name" value="Cation_antiport_E"/>
</dbReference>
<dbReference type="EMBL" id="LHXW01000024">
    <property type="protein sequence ID" value="KXA99782.1"/>
    <property type="molecule type" value="Genomic_DNA"/>
</dbReference>
<proteinExistence type="predicted"/>
<evidence type="ECO:0000256" key="4">
    <source>
        <dbReference type="ARBA" id="ARBA00022989"/>
    </source>
</evidence>
<dbReference type="AlphaFoldDB" id="A0A133V020"/>
<dbReference type="GO" id="GO:0008324">
    <property type="term" value="F:monoatomic cation transmembrane transporter activity"/>
    <property type="evidence" value="ECO:0007669"/>
    <property type="project" value="InterPro"/>
</dbReference>
<evidence type="ECO:0000256" key="5">
    <source>
        <dbReference type="ARBA" id="ARBA00023136"/>
    </source>
</evidence>
<keyword evidence="4" id="KW-1133">Transmembrane helix</keyword>
<dbReference type="PANTHER" id="PTHR34584:SF1">
    <property type="entry name" value="NA(+)_H(+) ANTIPORTER SUBUNIT E1"/>
    <property type="match status" value="1"/>
</dbReference>
<dbReference type="PANTHER" id="PTHR34584">
    <property type="entry name" value="NA(+)/H(+) ANTIPORTER SUBUNIT E1"/>
    <property type="match status" value="1"/>
</dbReference>